<protein>
    <submittedName>
        <fullName evidence="3">Tetratricopeptide repeat protein</fullName>
    </submittedName>
</protein>
<dbReference type="GO" id="GO:0009190">
    <property type="term" value="P:cyclic nucleotide biosynthetic process"/>
    <property type="evidence" value="ECO:0007669"/>
    <property type="project" value="InterPro"/>
</dbReference>
<dbReference type="SUPFAM" id="SSF55073">
    <property type="entry name" value="Nucleotide cyclase"/>
    <property type="match status" value="1"/>
</dbReference>
<dbReference type="SMART" id="SM00028">
    <property type="entry name" value="TPR"/>
    <property type="match status" value="6"/>
</dbReference>
<dbReference type="PROSITE" id="PS50125">
    <property type="entry name" value="GUANYLATE_CYCLASE_2"/>
    <property type="match status" value="1"/>
</dbReference>
<sequence length="799" mass="91581">KEMGDGTFSKFKSAIDAVHCAVKIQEEAINNELPIRISVHLGDVMDDGVDVIGTGVNIASRINSLAKTGSIVISEDVWRQVRNQADLDATSMGQKEIKGFHQAVEVFELTFSPDGSVTKKVKVTETVTITDEDGKKVQAETAKKEFIKKVAVFPFDYDGDDNSLDYLKYGFPFGCCVSLLQDPLVELEFPNKMELQGESFINELRKAGYERGEGVPLPLKKKIAKELHCDFFIFGSIKLIDNDKQITSRVYSTKNGKLVNESIINGEDIFQLIDEFSIQIRKDLGIPHSHIDEIENLSFSEIITDSENAYKNFINGSLTMEYNNDYAKSFNFFQEAIQIDPTFSLGNFSLSWCCFLSNNEDYSKEGIKAMNGALNHIYKLPPRLSFLIKKYNYMWYRGEPDKAEKVIQMWIRQFPDSITPLRHLADIFQSQQKFIEAIKIYKDILEKNSEEFNFYLNLTDCYLILEDYDTAQKYAELYLDKCPTEGASYKVLGTIYSKKGDYEAAKDYYEQALILESGNSNYMVFIGKAELALGNFSEAKNQLEEALTFCKTNQDYATVYNAFYTFYNVRGEINQSIKFSDKSVHQEEKYMNPIDTVLSRIMGLMNYVLIGESDTALTKLKDEKLKLVHPWNLLAGFGEIVIGGIVGDKVILQSGIKSVEEFLKIKDFGWLRRLPKFGLGLYYFIEKKYDDAIYNFEEGMKDDAQGKDAGIPWLLKCYYHKKDFEGGIKIAHDYLKHTPMATRILLELVKFYIAINERDKAKEKLTKLLNIWENADEEYIYFQEAKKLWKELNTVKEPA</sequence>
<feature type="non-terminal residue" evidence="3">
    <location>
        <position position="1"/>
    </location>
</feature>
<dbReference type="GO" id="GO:0051301">
    <property type="term" value="P:cell division"/>
    <property type="evidence" value="ECO:0007669"/>
    <property type="project" value="TreeGrafter"/>
</dbReference>
<comment type="caution">
    <text evidence="3">The sequence shown here is derived from an EMBL/GenBank/DDBJ whole genome shotgun (WGS) entry which is preliminary data.</text>
</comment>
<dbReference type="InterPro" id="IPR019734">
    <property type="entry name" value="TPR_rpt"/>
</dbReference>
<gene>
    <name evidence="3" type="ORF">HX837_08020</name>
</gene>
<dbReference type="Proteomes" id="UP000523105">
    <property type="component" value="Unassembled WGS sequence"/>
</dbReference>
<accession>A0A7K4MT43</accession>
<name>A0A7K4MT43_9ARCH</name>
<dbReference type="Pfam" id="PF00211">
    <property type="entry name" value="Guanylate_cyc"/>
    <property type="match status" value="1"/>
</dbReference>
<evidence type="ECO:0000259" key="2">
    <source>
        <dbReference type="PROSITE" id="PS50125"/>
    </source>
</evidence>
<dbReference type="CDD" id="cd07302">
    <property type="entry name" value="CHD"/>
    <property type="match status" value="1"/>
</dbReference>
<organism evidence="3 4">
    <name type="scientific">Marine Group I thaumarchaeote</name>
    <dbReference type="NCBI Taxonomy" id="2511932"/>
    <lineage>
        <taxon>Archaea</taxon>
        <taxon>Nitrososphaerota</taxon>
        <taxon>Marine Group I</taxon>
    </lineage>
</organism>
<dbReference type="PROSITE" id="PS50005">
    <property type="entry name" value="TPR"/>
    <property type="match status" value="1"/>
</dbReference>
<feature type="domain" description="Guanylate cyclase" evidence="2">
    <location>
        <begin position="30"/>
        <end position="63"/>
    </location>
</feature>
<dbReference type="InterPro" id="IPR029787">
    <property type="entry name" value="Nucleotide_cyclase"/>
</dbReference>
<dbReference type="InterPro" id="IPR001054">
    <property type="entry name" value="A/G_cyclase"/>
</dbReference>
<dbReference type="EMBL" id="JACASV010000119">
    <property type="protein sequence ID" value="NWJ44126.1"/>
    <property type="molecule type" value="Genomic_DNA"/>
</dbReference>
<evidence type="ECO:0000256" key="1">
    <source>
        <dbReference type="PROSITE-ProRule" id="PRU00339"/>
    </source>
</evidence>
<proteinExistence type="predicted"/>
<dbReference type="InterPro" id="IPR011990">
    <property type="entry name" value="TPR-like_helical_dom_sf"/>
</dbReference>
<keyword evidence="1" id="KW-0802">TPR repeat</keyword>
<evidence type="ECO:0000313" key="4">
    <source>
        <dbReference type="Proteomes" id="UP000523105"/>
    </source>
</evidence>
<dbReference type="Gene3D" id="3.30.70.1230">
    <property type="entry name" value="Nucleotide cyclase"/>
    <property type="match status" value="1"/>
</dbReference>
<dbReference type="PANTHER" id="PTHR12558">
    <property type="entry name" value="CELL DIVISION CYCLE 16,23,27"/>
    <property type="match status" value="1"/>
</dbReference>
<dbReference type="GO" id="GO:0035556">
    <property type="term" value="P:intracellular signal transduction"/>
    <property type="evidence" value="ECO:0007669"/>
    <property type="project" value="InterPro"/>
</dbReference>
<dbReference type="Gene3D" id="1.25.40.10">
    <property type="entry name" value="Tetratricopeptide repeat domain"/>
    <property type="match status" value="2"/>
</dbReference>
<dbReference type="SUPFAM" id="SSF48452">
    <property type="entry name" value="TPR-like"/>
    <property type="match status" value="3"/>
</dbReference>
<dbReference type="Pfam" id="PF13181">
    <property type="entry name" value="TPR_8"/>
    <property type="match status" value="1"/>
</dbReference>
<dbReference type="PANTHER" id="PTHR12558:SF13">
    <property type="entry name" value="CELL DIVISION CYCLE PROTEIN 27 HOMOLOG"/>
    <property type="match status" value="1"/>
</dbReference>
<dbReference type="AlphaFoldDB" id="A0A7K4MT43"/>
<feature type="repeat" description="TPR" evidence="1">
    <location>
        <begin position="486"/>
        <end position="519"/>
    </location>
</feature>
<reference evidence="3 4" key="1">
    <citation type="journal article" date="2019" name="Environ. Microbiol.">
        <title>Genomics insights into ecotype formation of ammonia-oxidizing archaea in the deep ocean.</title>
        <authorList>
            <person name="Wang Y."/>
            <person name="Huang J.M."/>
            <person name="Cui G.J."/>
            <person name="Nunoura T."/>
            <person name="Takaki Y."/>
            <person name="Li W.L."/>
            <person name="Li J."/>
            <person name="Gao Z.M."/>
            <person name="Takai K."/>
            <person name="Zhang A.Q."/>
            <person name="Stepanauskas R."/>
        </authorList>
    </citation>
    <scope>NUCLEOTIDE SEQUENCE [LARGE SCALE GENOMIC DNA]</scope>
    <source>
        <strain evidence="3 4">L15b</strain>
    </source>
</reference>
<evidence type="ECO:0000313" key="3">
    <source>
        <dbReference type="EMBL" id="NWJ44126.1"/>
    </source>
</evidence>